<proteinExistence type="predicted"/>
<dbReference type="KEGG" id="hhy:Halhy_0079"/>
<name>F4KSM8_HALH1</name>
<keyword evidence="1" id="KW-0175">Coiled coil</keyword>
<reference key="2">
    <citation type="submission" date="2011-04" db="EMBL/GenBank/DDBJ databases">
        <title>Complete sequence of chromosome of Haliscomenobacter hydrossis DSM 1100.</title>
        <authorList>
            <consortium name="US DOE Joint Genome Institute (JGI-PGF)"/>
            <person name="Lucas S."/>
            <person name="Han J."/>
            <person name="Lapidus A."/>
            <person name="Bruce D."/>
            <person name="Goodwin L."/>
            <person name="Pitluck S."/>
            <person name="Peters L."/>
            <person name="Kyrpides N."/>
            <person name="Mavromatis K."/>
            <person name="Ivanova N."/>
            <person name="Ovchinnikova G."/>
            <person name="Pagani I."/>
            <person name="Daligault H."/>
            <person name="Detter J.C."/>
            <person name="Han C."/>
            <person name="Land M."/>
            <person name="Hauser L."/>
            <person name="Markowitz V."/>
            <person name="Cheng J.-F."/>
            <person name="Hugenholtz P."/>
            <person name="Woyke T."/>
            <person name="Wu D."/>
            <person name="Verbarg S."/>
            <person name="Frueling A."/>
            <person name="Brambilla E."/>
            <person name="Klenk H.-P."/>
            <person name="Eisen J.A."/>
        </authorList>
    </citation>
    <scope>NUCLEOTIDE SEQUENCE</scope>
    <source>
        <strain>DSM 1100</strain>
    </source>
</reference>
<dbReference type="HOGENOM" id="CLU_482143_0_0_10"/>
<feature type="transmembrane region" description="Helical" evidence="2">
    <location>
        <begin position="62"/>
        <end position="81"/>
    </location>
</feature>
<dbReference type="OrthoDB" id="1494541at2"/>
<evidence type="ECO:0008006" key="5">
    <source>
        <dbReference type="Google" id="ProtNLM"/>
    </source>
</evidence>
<dbReference type="Proteomes" id="UP000008461">
    <property type="component" value="Chromosome"/>
</dbReference>
<protein>
    <recommendedName>
        <fullName evidence="5">FecR protein domain-containing protein</fullName>
    </recommendedName>
</protein>
<feature type="coiled-coil region" evidence="1">
    <location>
        <begin position="384"/>
        <end position="411"/>
    </location>
</feature>
<evidence type="ECO:0000256" key="1">
    <source>
        <dbReference type="SAM" id="Coils"/>
    </source>
</evidence>
<evidence type="ECO:0000313" key="4">
    <source>
        <dbReference type="Proteomes" id="UP000008461"/>
    </source>
</evidence>
<keyword evidence="2" id="KW-0472">Membrane</keyword>
<keyword evidence="4" id="KW-1185">Reference proteome</keyword>
<dbReference type="STRING" id="760192.Halhy_0079"/>
<organism evidence="3 4">
    <name type="scientific">Haliscomenobacter hydrossis (strain ATCC 27775 / DSM 1100 / LMG 10767 / O)</name>
    <dbReference type="NCBI Taxonomy" id="760192"/>
    <lineage>
        <taxon>Bacteria</taxon>
        <taxon>Pseudomonadati</taxon>
        <taxon>Bacteroidota</taxon>
        <taxon>Saprospiria</taxon>
        <taxon>Saprospirales</taxon>
        <taxon>Haliscomenobacteraceae</taxon>
        <taxon>Haliscomenobacter</taxon>
    </lineage>
</organism>
<keyword evidence="2" id="KW-0812">Transmembrane</keyword>
<reference evidence="3 4" key="1">
    <citation type="journal article" date="2011" name="Stand. Genomic Sci.">
        <title>Complete genome sequence of Haliscomenobacter hydrossis type strain (O).</title>
        <authorList>
            <consortium name="US DOE Joint Genome Institute (JGI-PGF)"/>
            <person name="Daligault H."/>
            <person name="Lapidus A."/>
            <person name="Zeytun A."/>
            <person name="Nolan M."/>
            <person name="Lucas S."/>
            <person name="Del Rio T.G."/>
            <person name="Tice H."/>
            <person name="Cheng J.F."/>
            <person name="Tapia R."/>
            <person name="Han C."/>
            <person name="Goodwin L."/>
            <person name="Pitluck S."/>
            <person name="Liolios K."/>
            <person name="Pagani I."/>
            <person name="Ivanova N."/>
            <person name="Huntemann M."/>
            <person name="Mavromatis K."/>
            <person name="Mikhailova N."/>
            <person name="Pati A."/>
            <person name="Chen A."/>
            <person name="Palaniappan K."/>
            <person name="Land M."/>
            <person name="Hauser L."/>
            <person name="Brambilla E.M."/>
            <person name="Rohde M."/>
            <person name="Verbarg S."/>
            <person name="Goker M."/>
            <person name="Bristow J."/>
            <person name="Eisen J.A."/>
            <person name="Markowitz V."/>
            <person name="Hugenholtz P."/>
            <person name="Kyrpides N.C."/>
            <person name="Klenk H.P."/>
            <person name="Woyke T."/>
        </authorList>
    </citation>
    <scope>NUCLEOTIDE SEQUENCE [LARGE SCALE GENOMIC DNA]</scope>
    <source>
        <strain evidence="4">ATCC 27775 / DSM 1100 / LMG 10767 / O</strain>
    </source>
</reference>
<dbReference type="RefSeq" id="WP_013762556.1">
    <property type="nucleotide sequence ID" value="NC_015510.1"/>
</dbReference>
<sequence length="565" mass="62470">MGNNYNIKHNVPEPSSEDIAKFMDFDALLEAHRKIESSQEGGVIRQFTSPREGQIGPRMRRWMVMGAGLAAAAAVALLLIVRSLNDLPTPAQSLAVADAYFAKQPYVNPPLTKVVPAGRPIKVDVAAGATLDLDEGTRLVIPRTAFQTDRGQLIESGEVDIYYREMHDAVDFFVAGVPMSYDSAGTRHYLQSAGMVEIIALQNGQPVGMAPGKTIRIELQSSISAQADGSWPSFKVYHLDATARSWVFHGKSSMLFEEEPQVLITPGMSLEQKINAEKEAILAADPMPQAPAKPVKPDGKSVSFELDLKDGELPLEPGSEEAVASLQEGAIWQVLPNSPAFNVNALNQVWKSARLKRLSETAYELTLLDDGEQLRLLVQPVITGKEFENALQQYDEALAAYQKELADWEKRTGEKITAVEARYLKTEETNANPAPSLRRVRHVFDINAFGIWNCDSPAPLSSNSFRIRVIEDQNGNTYPNQTAYLSDQSGQSIYQLHTGRGSTVYFDSQKEYLLWLLTPEGKIALVKTKAEWAKSNPKKGVKLKVQTINHTIRNEADIRRALNPD</sequence>
<evidence type="ECO:0000313" key="3">
    <source>
        <dbReference type="EMBL" id="AEE47992.1"/>
    </source>
</evidence>
<evidence type="ECO:0000256" key="2">
    <source>
        <dbReference type="SAM" id="Phobius"/>
    </source>
</evidence>
<dbReference type="EMBL" id="CP002691">
    <property type="protein sequence ID" value="AEE47992.1"/>
    <property type="molecule type" value="Genomic_DNA"/>
</dbReference>
<dbReference type="AlphaFoldDB" id="F4KSM8"/>
<keyword evidence="2" id="KW-1133">Transmembrane helix</keyword>
<dbReference type="eggNOG" id="COG2319">
    <property type="taxonomic scope" value="Bacteria"/>
</dbReference>
<accession>F4KSM8</accession>
<gene>
    <name evidence="3" type="ordered locus">Halhy_0079</name>
</gene>